<dbReference type="InterPro" id="IPR005835">
    <property type="entry name" value="NTP_transferase_dom"/>
</dbReference>
<evidence type="ECO:0000259" key="1">
    <source>
        <dbReference type="Pfam" id="PF00483"/>
    </source>
</evidence>
<dbReference type="InterPro" id="IPR029044">
    <property type="entry name" value="Nucleotide-diphossugar_trans"/>
</dbReference>
<dbReference type="PANTHER" id="PTHR22572">
    <property type="entry name" value="SUGAR-1-PHOSPHATE GUANYL TRANSFERASE"/>
    <property type="match status" value="1"/>
</dbReference>
<gene>
    <name evidence="2" type="ORF">BHE18_18710</name>
</gene>
<comment type="caution">
    <text evidence="2">The sequence shown here is derived from an EMBL/GenBank/DDBJ whole genome shotgun (WGS) entry which is preliminary data.</text>
</comment>
<dbReference type="EMBL" id="MINN01000096">
    <property type="protein sequence ID" value="OIU70558.1"/>
    <property type="molecule type" value="Genomic_DNA"/>
</dbReference>
<organism evidence="2 3">
    <name type="scientific">Rossellomorea aquimaris</name>
    <dbReference type="NCBI Taxonomy" id="189382"/>
    <lineage>
        <taxon>Bacteria</taxon>
        <taxon>Bacillati</taxon>
        <taxon>Bacillota</taxon>
        <taxon>Bacilli</taxon>
        <taxon>Bacillales</taxon>
        <taxon>Bacillaceae</taxon>
        <taxon>Rossellomorea</taxon>
    </lineage>
</organism>
<accession>A0A1J6VXL0</accession>
<reference evidence="2 3" key="1">
    <citation type="submission" date="2016-09" db="EMBL/GenBank/DDBJ databases">
        <title>Bacillus aquimaris SAMM genome sequence reveals colonization and biosurfactant production capacities.</title>
        <authorList>
            <person name="Waghmode S.R."/>
            <person name="Suryavanshi M.V."/>
        </authorList>
    </citation>
    <scope>NUCLEOTIDE SEQUENCE [LARGE SCALE GENOMIC DNA]</scope>
    <source>
        <strain evidence="2 3">SAMM</strain>
    </source>
</reference>
<evidence type="ECO:0000313" key="2">
    <source>
        <dbReference type="EMBL" id="OIU70558.1"/>
    </source>
</evidence>
<protein>
    <recommendedName>
        <fullName evidence="1">Nucleotidyl transferase domain-containing protein</fullName>
    </recommendedName>
</protein>
<dbReference type="Proteomes" id="UP000182062">
    <property type="component" value="Unassembled WGS sequence"/>
</dbReference>
<dbReference type="Pfam" id="PF00483">
    <property type="entry name" value="NTP_transferase"/>
    <property type="match status" value="1"/>
</dbReference>
<evidence type="ECO:0000313" key="3">
    <source>
        <dbReference type="Proteomes" id="UP000182062"/>
    </source>
</evidence>
<dbReference type="OrthoDB" id="9801899at2"/>
<proteinExistence type="predicted"/>
<dbReference type="Gene3D" id="3.90.550.10">
    <property type="entry name" value="Spore Coat Polysaccharide Biosynthesis Protein SpsA, Chain A"/>
    <property type="match status" value="1"/>
</dbReference>
<keyword evidence="3" id="KW-1185">Reference proteome</keyword>
<dbReference type="InterPro" id="IPR050486">
    <property type="entry name" value="Mannose-1P_guanyltransferase"/>
</dbReference>
<feature type="domain" description="Nucleotidyl transferase" evidence="1">
    <location>
        <begin position="3"/>
        <end position="230"/>
    </location>
</feature>
<dbReference type="RefSeq" id="WP_071618916.1">
    <property type="nucleotide sequence ID" value="NZ_MINN01000096.1"/>
</dbReference>
<dbReference type="SUPFAM" id="SSF53448">
    <property type="entry name" value="Nucleotide-diphospho-sugar transferases"/>
    <property type="match status" value="1"/>
</dbReference>
<dbReference type="AlphaFoldDB" id="A0A1J6VXL0"/>
<dbReference type="CDD" id="cd04181">
    <property type="entry name" value="NTP_transferase"/>
    <property type="match status" value="1"/>
</dbReference>
<sequence length="337" mass="38507">MMKAVILAGGEGKRLRPYTISVAKPMVPILNKPILEYSINLLRSYGIRDILITTCYKSNTIKEYFGNGSRFNVNITYLEERKPLGTAGGVFLAKHLLEEPFLVLSGDAFTNIPIDQVIHFHQSKKAAMTLVSKEVPDPREYGICYTNQSRKLTGFTEKPSSWKGNEVNTGVYVIEPFLLQKYFRKGALDFSHDLIPSLLHNNEEVYVFKTNAYWRDIGNPEEYKRAREDLMRGQFAPETAPAAGKTETAVLDPFITRVQVACPKVKKPFVVAKLLETESVPFKDEQEFKIEHRDGGWTRIVSDPDRGFVIYSKADRRNLARELARYYGKKIKTWQKV</sequence>
<name>A0A1J6VXL0_9BACI</name>